<dbReference type="OrthoDB" id="9784220at2"/>
<dbReference type="PANTHER" id="PTHR43123">
    <property type="entry name" value="POLYSACCHARIDE DEACETYLASE-RELATED"/>
    <property type="match status" value="1"/>
</dbReference>
<dbReference type="SUPFAM" id="SSF88713">
    <property type="entry name" value="Glycoside hydrolase/deacetylase"/>
    <property type="match status" value="1"/>
</dbReference>
<evidence type="ECO:0000313" key="7">
    <source>
        <dbReference type="Proteomes" id="UP000254889"/>
    </source>
</evidence>
<dbReference type="AlphaFoldDB" id="A0A346A3S5"/>
<accession>A0A346A3S5</accession>
<dbReference type="KEGG" id="ptaw:DW352_02130"/>
<dbReference type="PANTHER" id="PTHR43123:SF4">
    <property type="entry name" value="POLYSACCHARIDE DEACETYLASE"/>
    <property type="match status" value="1"/>
</dbReference>
<evidence type="ECO:0000256" key="3">
    <source>
        <dbReference type="ARBA" id="ARBA00020071"/>
    </source>
</evidence>
<keyword evidence="7" id="KW-1185">Reference proteome</keyword>
<comment type="similarity">
    <text evidence="2">Belongs to the polysaccharide deacetylase family.</text>
</comment>
<evidence type="ECO:0000256" key="2">
    <source>
        <dbReference type="ARBA" id="ARBA00010973"/>
    </source>
</evidence>
<evidence type="ECO:0000313" key="6">
    <source>
        <dbReference type="EMBL" id="AXK83822.1"/>
    </source>
</evidence>
<dbReference type="Pfam" id="PF01522">
    <property type="entry name" value="Polysacc_deac_1"/>
    <property type="match status" value="1"/>
</dbReference>
<dbReference type="GO" id="GO:0016810">
    <property type="term" value="F:hydrolase activity, acting on carbon-nitrogen (but not peptide) bonds"/>
    <property type="evidence" value="ECO:0007669"/>
    <property type="project" value="InterPro"/>
</dbReference>
<evidence type="ECO:0000256" key="4">
    <source>
        <dbReference type="ARBA" id="ARBA00032976"/>
    </source>
</evidence>
<organism evidence="6 7">
    <name type="scientific">Pseudolabrys taiwanensis</name>
    <dbReference type="NCBI Taxonomy" id="331696"/>
    <lineage>
        <taxon>Bacteria</taxon>
        <taxon>Pseudomonadati</taxon>
        <taxon>Pseudomonadota</taxon>
        <taxon>Alphaproteobacteria</taxon>
        <taxon>Hyphomicrobiales</taxon>
        <taxon>Xanthobacteraceae</taxon>
        <taxon>Pseudolabrys</taxon>
    </lineage>
</organism>
<evidence type="ECO:0000259" key="5">
    <source>
        <dbReference type="Pfam" id="PF01522"/>
    </source>
</evidence>
<dbReference type="EMBL" id="CP031417">
    <property type="protein sequence ID" value="AXK83822.1"/>
    <property type="molecule type" value="Genomic_DNA"/>
</dbReference>
<name>A0A346A3S5_9HYPH</name>
<sequence>MKLPSHGRYDHVNITQRPDYTWPGGKRLAFYIAMNIEHFAFGAGIGMDPTNRGGPQTSRNWAWRDYGNRVGNWRLFEILDELKLPATILLNSSVCYQYPDIVEKIRQRGDDVCGHGRTNAEVLQSFWEHDEARVIKECTEVIEKYVGVRPYGWMGPGANESKVTPDILKEAGYTYLLDWPVDDQPIWMRTRSGPLLSVPYPLELNDAGTLVARDHTGREFADMIVDQFEELLEASEKQPLVFSLSLHGFIVGQPFRLRALRKAIKHCVEHKHADRVWFTRAGDIANYCLAMKPGLIPGSVAAVAA</sequence>
<dbReference type="Proteomes" id="UP000254889">
    <property type="component" value="Chromosome"/>
</dbReference>
<dbReference type="CDD" id="cd10979">
    <property type="entry name" value="CE4_PuuE_like"/>
    <property type="match status" value="1"/>
</dbReference>
<comment type="function">
    <text evidence="1">Is involved in generating a small heat-stable compound (Nod), an acylated oligomer of N-acetylglucosamine, that stimulates mitosis in various plant protoplasts.</text>
</comment>
<dbReference type="GO" id="GO:0005975">
    <property type="term" value="P:carbohydrate metabolic process"/>
    <property type="evidence" value="ECO:0007669"/>
    <property type="project" value="InterPro"/>
</dbReference>
<dbReference type="InterPro" id="IPR002509">
    <property type="entry name" value="NODB_dom"/>
</dbReference>
<protein>
    <recommendedName>
        <fullName evidence="3">Chitooligosaccharide deacetylase</fullName>
    </recommendedName>
    <alternativeName>
        <fullName evidence="4">Nodulation protein B</fullName>
    </alternativeName>
</protein>
<gene>
    <name evidence="6" type="ORF">DW352_02130</name>
</gene>
<proteinExistence type="inferred from homology"/>
<dbReference type="InterPro" id="IPR011330">
    <property type="entry name" value="Glyco_hydro/deAcase_b/a-brl"/>
</dbReference>
<feature type="domain" description="NodB homology" evidence="5">
    <location>
        <begin position="65"/>
        <end position="175"/>
    </location>
</feature>
<evidence type="ECO:0000256" key="1">
    <source>
        <dbReference type="ARBA" id="ARBA00003236"/>
    </source>
</evidence>
<dbReference type="Gene3D" id="3.20.20.370">
    <property type="entry name" value="Glycoside hydrolase/deacetylase"/>
    <property type="match status" value="1"/>
</dbReference>
<reference evidence="6 7" key="1">
    <citation type="submission" date="2018-07" db="EMBL/GenBank/DDBJ databases">
        <authorList>
            <person name="Quirk P.G."/>
            <person name="Krulwich T.A."/>
        </authorList>
    </citation>
    <scope>NUCLEOTIDE SEQUENCE [LARGE SCALE GENOMIC DNA]</scope>
    <source>
        <strain evidence="6 7">CC-BB4</strain>
    </source>
</reference>